<evidence type="ECO:0000313" key="3">
    <source>
        <dbReference type="EMBL" id="SCL84415.1"/>
    </source>
</evidence>
<proteinExistence type="predicted"/>
<keyword evidence="1" id="KW-0732">Signal</keyword>
<feature type="domain" description="SLH" evidence="2">
    <location>
        <begin position="32"/>
        <end position="95"/>
    </location>
</feature>
<dbReference type="AlphaFoldDB" id="A0AAX2CCN7"/>
<organism evidence="3 4">
    <name type="scientific">Bacillus cytotoxicus</name>
    <dbReference type="NCBI Taxonomy" id="580165"/>
    <lineage>
        <taxon>Bacteria</taxon>
        <taxon>Bacillati</taxon>
        <taxon>Bacillota</taxon>
        <taxon>Bacilli</taxon>
        <taxon>Bacillales</taxon>
        <taxon>Bacillaceae</taxon>
        <taxon>Bacillus</taxon>
        <taxon>Bacillus cereus group</taxon>
    </lineage>
</organism>
<dbReference type="EMBL" id="FMIK01000015">
    <property type="protein sequence ID" value="SCL84415.1"/>
    <property type="molecule type" value="Genomic_DNA"/>
</dbReference>
<dbReference type="Pfam" id="PF01841">
    <property type="entry name" value="Transglut_core"/>
    <property type="match status" value="1"/>
</dbReference>
<dbReference type="SUPFAM" id="SSF54001">
    <property type="entry name" value="Cysteine proteinases"/>
    <property type="match status" value="1"/>
</dbReference>
<evidence type="ECO:0000313" key="4">
    <source>
        <dbReference type="Proteomes" id="UP000242164"/>
    </source>
</evidence>
<evidence type="ECO:0000256" key="1">
    <source>
        <dbReference type="ARBA" id="ARBA00022729"/>
    </source>
</evidence>
<dbReference type="Proteomes" id="UP000242164">
    <property type="component" value="Unassembled WGS sequence"/>
</dbReference>
<name>A0AAX2CCN7_9BACI</name>
<dbReference type="SMART" id="SM00460">
    <property type="entry name" value="TGc"/>
    <property type="match status" value="1"/>
</dbReference>
<dbReference type="PANTHER" id="PTHR43308">
    <property type="entry name" value="OUTER MEMBRANE PROTEIN ALPHA-RELATED"/>
    <property type="match status" value="1"/>
</dbReference>
<dbReference type="RefSeq" id="WP_048723291.1">
    <property type="nucleotide sequence ID" value="NZ_CP024101.1"/>
</dbReference>
<dbReference type="InterPro" id="IPR051465">
    <property type="entry name" value="Cell_Envelope_Struct_Comp"/>
</dbReference>
<protein>
    <submittedName>
        <fullName evidence="3">S-layer domain protein</fullName>
    </submittedName>
</protein>
<feature type="domain" description="SLH" evidence="2">
    <location>
        <begin position="110"/>
        <end position="168"/>
    </location>
</feature>
<dbReference type="InterPro" id="IPR002931">
    <property type="entry name" value="Transglutaminase-like"/>
</dbReference>
<evidence type="ECO:0000259" key="2">
    <source>
        <dbReference type="PROSITE" id="PS51272"/>
    </source>
</evidence>
<dbReference type="Gene3D" id="3.10.620.30">
    <property type="match status" value="1"/>
</dbReference>
<comment type="caution">
    <text evidence="3">The sequence shown here is derived from an EMBL/GenBank/DDBJ whole genome shotgun (WGS) entry which is preliminary data.</text>
</comment>
<reference evidence="3 4" key="1">
    <citation type="submission" date="2016-08" db="EMBL/GenBank/DDBJ databases">
        <authorList>
            <person name="Loux V."/>
            <person name="Rue O."/>
        </authorList>
    </citation>
    <scope>NUCLEOTIDE SEQUENCE [LARGE SCALE GENOMIC DNA]</scope>
    <source>
        <strain evidence="3 4">AFSSA_08CEB44bac</strain>
    </source>
</reference>
<dbReference type="PANTHER" id="PTHR43308:SF1">
    <property type="entry name" value="OUTER MEMBRANE PROTEIN ALPHA"/>
    <property type="match status" value="1"/>
</dbReference>
<gene>
    <name evidence="3" type="ORF">BCB44BAC_00555</name>
</gene>
<accession>A0AAX2CCN7</accession>
<feature type="domain" description="SLH" evidence="2">
    <location>
        <begin position="169"/>
        <end position="232"/>
    </location>
</feature>
<sequence>MYTKLLKSITSLTLIGSALLYTHTDTIKAAEVPSSFSDVPQKHWAYPAITTLASQNIIAGYGNGKFGLGDVATREQVAALIYRVLFPNKKNGTFSNDNTRYILKDGSQLKNPYRDITHSSTMFPEEILALTDLGIFKGDDQGTFRPKDSISRAEMAQIIKNAFHLSTKQGHTFHDIPKNFWAEDAISAIQSNHIAAGTGDGNFEPFKTVTREQYAQFLYNALEYNKQANGNMKQQANTPPKDMQLLEEFKHELQKHINAYEVNITLPYKTQNSNRQEVMDILFNAYKELMNTNEYANYTLARTSYSLSGSPGNYRFTLNITYRESKEQREYVMKQTKAIVQSIIQSGMDDHERVKAIHDYVVKHIAYDTSYHAYTAYEALANRSAVCQGYALLTYQLLKEAGIDNHIVTGTGNGEPHAWNLVKIDNKWYHLDTTFDDPIPDEQGRVMYSYFNVTDEQLSKDHQWNRNAYPTATTNYYNELINKVSAGSPKSASYEQILKDTKLMYQSKQYVADNYEELTAKLQQQFSAKPEKVEVLYKQSVQNAMQDIKKALAEIHLPAGAQRASYKATPYSAKEGYSFITITFTY</sequence>
<dbReference type="PROSITE" id="PS51272">
    <property type="entry name" value="SLH"/>
    <property type="match status" value="3"/>
</dbReference>
<dbReference type="Pfam" id="PF00395">
    <property type="entry name" value="SLH"/>
    <property type="match status" value="3"/>
</dbReference>
<dbReference type="InterPro" id="IPR001119">
    <property type="entry name" value="SLH_dom"/>
</dbReference>
<dbReference type="InterPro" id="IPR038765">
    <property type="entry name" value="Papain-like_cys_pep_sf"/>
</dbReference>